<name>A0A420HLG5_9PEZI</name>
<keyword evidence="10" id="KW-1185">Reference proteome</keyword>
<keyword evidence="4 6" id="KW-0472">Membrane</keyword>
<organism evidence="9 10">
    <name type="scientific">Erysiphe neolycopersici</name>
    <dbReference type="NCBI Taxonomy" id="212602"/>
    <lineage>
        <taxon>Eukaryota</taxon>
        <taxon>Fungi</taxon>
        <taxon>Dikarya</taxon>
        <taxon>Ascomycota</taxon>
        <taxon>Pezizomycotina</taxon>
        <taxon>Leotiomycetes</taxon>
        <taxon>Erysiphales</taxon>
        <taxon>Erysiphaceae</taxon>
        <taxon>Erysiphe</taxon>
    </lineage>
</organism>
<dbReference type="Pfam" id="PF11970">
    <property type="entry name" value="GPR_Gpa2_C"/>
    <property type="match status" value="1"/>
</dbReference>
<evidence type="ECO:0000313" key="9">
    <source>
        <dbReference type="EMBL" id="RKF58278.1"/>
    </source>
</evidence>
<feature type="transmembrane region" description="Helical" evidence="6">
    <location>
        <begin position="157"/>
        <end position="179"/>
    </location>
</feature>
<evidence type="ECO:0000256" key="1">
    <source>
        <dbReference type="ARBA" id="ARBA00004141"/>
    </source>
</evidence>
<dbReference type="Gene3D" id="1.20.1070.10">
    <property type="entry name" value="Rhodopsin 7-helix transmembrane proteins"/>
    <property type="match status" value="1"/>
</dbReference>
<feature type="compositionally biased region" description="Polar residues" evidence="5">
    <location>
        <begin position="598"/>
        <end position="617"/>
    </location>
</feature>
<feature type="transmembrane region" description="Helical" evidence="6">
    <location>
        <begin position="471"/>
        <end position="493"/>
    </location>
</feature>
<dbReference type="GO" id="GO:0005886">
    <property type="term" value="C:plasma membrane"/>
    <property type="evidence" value="ECO:0007669"/>
    <property type="project" value="TreeGrafter"/>
</dbReference>
<evidence type="ECO:0000259" key="7">
    <source>
        <dbReference type="Pfam" id="PF11710"/>
    </source>
</evidence>
<evidence type="ECO:0000256" key="2">
    <source>
        <dbReference type="ARBA" id="ARBA00022692"/>
    </source>
</evidence>
<dbReference type="Pfam" id="PF11710">
    <property type="entry name" value="Git3"/>
    <property type="match status" value="1"/>
</dbReference>
<accession>A0A420HLG5</accession>
<keyword evidence="3 6" id="KW-1133">Transmembrane helix</keyword>
<sequence>MASSSSGPIATEVTTALNDANTTTSTLINNTPEEYRILIFLAFIFASISVLSSALAFYWFIKMRRSFRHDLIMLLIQSDMFKALWFMSYPLVFLISGPVRSESAFCQISGFFLTVGIEQSDIAVLIIAVHSALHIFKNKPFGKEEGLYPYRYTAYTIWCLFPPGIASLAFIGGPHAYVVSETHCYLRSRPLWYKLALNWIPRYIIFIIILGIYCSIYYYVRNKFHSFTKDDMEIPRSYLPYPRTHPTTTPHLSSHDLTHESSVTSKDETEETSSITKNFTQKGSMSDAAHFMMTASFAKISEPNIPTIRFPVRPPLRSPIGCHSVRGSFSLYPVSNNIQSTLLSPHNAFTISETSTDPPEATSPWFEMFVHRYSSTPTSNSITPDTNIQALNRHPTIAVLSRVPTTASLAQIQNSLSQITGRAEMMARRDQIQRQLRFLFIYPLIYIGIWIMPFVSNIVQFNDRYALNPPFFLSCITTVSIAIQAFVDCWLFVSREKPWRHIPGNNGSFWASLKFWTDWSGLAEMSSYNSGPGRTRDEMVREARAAYQRRDDELAFRRSQLDESGGRLAQPYSQRSWWDTERSGVFDAMSFVKEEKSSNSLERPNSFTQSTANISQIDDTKNNI</sequence>
<comment type="caution">
    <text evidence="9">The sequence shown here is derived from an EMBL/GenBank/DDBJ whole genome shotgun (WGS) entry which is preliminary data.</text>
</comment>
<evidence type="ECO:0000256" key="4">
    <source>
        <dbReference type="ARBA" id="ARBA00023136"/>
    </source>
</evidence>
<feature type="region of interest" description="Disordered" evidence="5">
    <location>
        <begin position="597"/>
        <end position="624"/>
    </location>
</feature>
<feature type="region of interest" description="Disordered" evidence="5">
    <location>
        <begin position="247"/>
        <end position="276"/>
    </location>
</feature>
<comment type="subcellular location">
    <subcellularLocation>
        <location evidence="1">Membrane</location>
        <topology evidence="1">Multi-pass membrane protein</topology>
    </subcellularLocation>
</comment>
<feature type="transmembrane region" description="Helical" evidence="6">
    <location>
        <begin position="37"/>
        <end position="61"/>
    </location>
</feature>
<feature type="transmembrane region" description="Helical" evidence="6">
    <location>
        <begin position="111"/>
        <end position="136"/>
    </location>
</feature>
<dbReference type="PANTHER" id="PTHR23112">
    <property type="entry name" value="G PROTEIN-COUPLED RECEPTOR 157-RELATED"/>
    <property type="match status" value="1"/>
</dbReference>
<evidence type="ECO:0000256" key="6">
    <source>
        <dbReference type="SAM" id="Phobius"/>
    </source>
</evidence>
<feature type="domain" description="Glucose receptor Git3-like N-terminal" evidence="7">
    <location>
        <begin position="40"/>
        <end position="226"/>
    </location>
</feature>
<evidence type="ECO:0000313" key="10">
    <source>
        <dbReference type="Proteomes" id="UP000286134"/>
    </source>
</evidence>
<dbReference type="InterPro" id="IPR022596">
    <property type="entry name" value="GPR1/2/3_C"/>
</dbReference>
<evidence type="ECO:0000259" key="8">
    <source>
        <dbReference type="Pfam" id="PF11970"/>
    </source>
</evidence>
<dbReference type="Proteomes" id="UP000286134">
    <property type="component" value="Unassembled WGS sequence"/>
</dbReference>
<reference evidence="9 10" key="1">
    <citation type="journal article" date="2018" name="BMC Genomics">
        <title>Comparative genome analyses reveal sequence features reflecting distinct modes of host-adaptation between dicot and monocot powdery mildew.</title>
        <authorList>
            <person name="Wu Y."/>
            <person name="Ma X."/>
            <person name="Pan Z."/>
            <person name="Kale S.D."/>
            <person name="Song Y."/>
            <person name="King H."/>
            <person name="Zhang Q."/>
            <person name="Presley C."/>
            <person name="Deng X."/>
            <person name="Wei C.I."/>
            <person name="Xiao S."/>
        </authorList>
    </citation>
    <scope>NUCLEOTIDE SEQUENCE [LARGE SCALE GENOMIC DNA]</scope>
    <source>
        <strain evidence="9">UMSG2</strain>
    </source>
</reference>
<protein>
    <submittedName>
        <fullName evidence="9">Putative plasma membrane g protein coupled receptor</fullName>
    </submittedName>
</protein>
<gene>
    <name evidence="9" type="ORF">OnM2_068054</name>
</gene>
<keyword evidence="2 6" id="KW-0812">Transmembrane</keyword>
<feature type="domain" description="G protein-coupled receptor GPR1/2/3 C-terminal" evidence="8">
    <location>
        <begin position="427"/>
        <end position="501"/>
    </location>
</feature>
<feature type="transmembrane region" description="Helical" evidence="6">
    <location>
        <begin position="199"/>
        <end position="220"/>
    </location>
</feature>
<dbReference type="AlphaFoldDB" id="A0A420HLG5"/>
<dbReference type="GO" id="GO:0007189">
    <property type="term" value="P:adenylate cyclase-activating G protein-coupled receptor signaling pathway"/>
    <property type="evidence" value="ECO:0007669"/>
    <property type="project" value="TreeGrafter"/>
</dbReference>
<dbReference type="EMBL" id="MCFK01006872">
    <property type="protein sequence ID" value="RKF58278.1"/>
    <property type="molecule type" value="Genomic_DNA"/>
</dbReference>
<dbReference type="OrthoDB" id="5368598at2759"/>
<evidence type="ECO:0000256" key="3">
    <source>
        <dbReference type="ARBA" id="ARBA00022989"/>
    </source>
</evidence>
<dbReference type="GO" id="GO:0004930">
    <property type="term" value="F:G protein-coupled receptor activity"/>
    <property type="evidence" value="ECO:0007669"/>
    <property type="project" value="TreeGrafter"/>
</dbReference>
<keyword evidence="9" id="KW-0675">Receptor</keyword>
<dbReference type="SUPFAM" id="SSF81321">
    <property type="entry name" value="Family A G protein-coupled receptor-like"/>
    <property type="match status" value="1"/>
</dbReference>
<dbReference type="InterPro" id="IPR023041">
    <property type="entry name" value="Glucose_rcpt_Git3-like_N"/>
</dbReference>
<feature type="transmembrane region" description="Helical" evidence="6">
    <location>
        <begin position="81"/>
        <end position="99"/>
    </location>
</feature>
<proteinExistence type="predicted"/>
<dbReference type="PANTHER" id="PTHR23112:SF37">
    <property type="entry name" value="G PROTEIN-COUPLED RECEPTOR GPR1"/>
    <property type="match status" value="1"/>
</dbReference>
<feature type="transmembrane region" description="Helical" evidence="6">
    <location>
        <begin position="438"/>
        <end position="459"/>
    </location>
</feature>
<evidence type="ECO:0000256" key="5">
    <source>
        <dbReference type="SAM" id="MobiDB-lite"/>
    </source>
</evidence>
<dbReference type="STRING" id="212602.A0A420HLG5"/>